<comment type="similarity">
    <text evidence="1">Belongs to the dymeclin family.</text>
</comment>
<reference evidence="6 7" key="1">
    <citation type="submission" date="2016-10" db="EMBL/GenBank/DDBJ databases">
        <authorList>
            <person name="Cai Z."/>
        </authorList>
    </citation>
    <scope>NUCLEOTIDE SEQUENCE [LARGE SCALE GENOMIC DNA]</scope>
</reference>
<dbReference type="STRING" id="3088.A0A383WDY4"/>
<dbReference type="GO" id="GO:0007030">
    <property type="term" value="P:Golgi organization"/>
    <property type="evidence" value="ECO:0007669"/>
    <property type="project" value="TreeGrafter"/>
</dbReference>
<proteinExistence type="inferred from homology"/>
<keyword evidence="3" id="KW-0519">Myristate</keyword>
<accession>A0A383WDY4</accession>
<evidence type="ECO:0000313" key="6">
    <source>
        <dbReference type="EMBL" id="SZX74916.1"/>
    </source>
</evidence>
<feature type="compositionally biased region" description="Low complexity" evidence="5">
    <location>
        <begin position="688"/>
        <end position="705"/>
    </location>
</feature>
<feature type="region of interest" description="Disordered" evidence="5">
    <location>
        <begin position="685"/>
        <end position="705"/>
    </location>
</feature>
<evidence type="ECO:0000256" key="5">
    <source>
        <dbReference type="SAM" id="MobiDB-lite"/>
    </source>
</evidence>
<name>A0A383WDY4_TETOB</name>
<gene>
    <name evidence="6" type="ORF">BQ4739_LOCUS15234</name>
</gene>
<dbReference type="Proteomes" id="UP000256970">
    <property type="component" value="Unassembled WGS sequence"/>
</dbReference>
<dbReference type="PANTHER" id="PTHR12895:SF9">
    <property type="entry name" value="DYMECLIN"/>
    <property type="match status" value="1"/>
</dbReference>
<dbReference type="GO" id="GO:0005794">
    <property type="term" value="C:Golgi apparatus"/>
    <property type="evidence" value="ECO:0007669"/>
    <property type="project" value="TreeGrafter"/>
</dbReference>
<keyword evidence="7" id="KW-1185">Reference proteome</keyword>
<evidence type="ECO:0000256" key="3">
    <source>
        <dbReference type="ARBA" id="ARBA00022707"/>
    </source>
</evidence>
<evidence type="ECO:0000256" key="1">
    <source>
        <dbReference type="ARBA" id="ARBA00010603"/>
    </source>
</evidence>
<organism evidence="6 7">
    <name type="scientific">Tetradesmus obliquus</name>
    <name type="common">Green alga</name>
    <name type="synonym">Acutodesmus obliquus</name>
    <dbReference type="NCBI Taxonomy" id="3088"/>
    <lineage>
        <taxon>Eukaryota</taxon>
        <taxon>Viridiplantae</taxon>
        <taxon>Chlorophyta</taxon>
        <taxon>core chlorophytes</taxon>
        <taxon>Chlorophyceae</taxon>
        <taxon>CS clade</taxon>
        <taxon>Sphaeropleales</taxon>
        <taxon>Scenedesmaceae</taxon>
        <taxon>Tetradesmus</taxon>
    </lineage>
</organism>
<keyword evidence="4" id="KW-0449">Lipoprotein</keyword>
<dbReference type="PANTHER" id="PTHR12895">
    <property type="entry name" value="DYMECLIN"/>
    <property type="match status" value="1"/>
</dbReference>
<evidence type="ECO:0000313" key="7">
    <source>
        <dbReference type="Proteomes" id="UP000256970"/>
    </source>
</evidence>
<dbReference type="EMBL" id="FNXT01001221">
    <property type="protein sequence ID" value="SZX74916.1"/>
    <property type="molecule type" value="Genomic_DNA"/>
</dbReference>
<evidence type="ECO:0000256" key="2">
    <source>
        <dbReference type="ARBA" id="ARBA00015736"/>
    </source>
</evidence>
<protein>
    <recommendedName>
        <fullName evidence="2">Dymeclin</fullName>
    </recommendedName>
</protein>
<dbReference type="InterPro" id="IPR019142">
    <property type="entry name" value="Dymeclin"/>
</dbReference>
<dbReference type="Pfam" id="PF09742">
    <property type="entry name" value="Dymeclin"/>
    <property type="match status" value="1"/>
</dbReference>
<evidence type="ECO:0000256" key="4">
    <source>
        <dbReference type="ARBA" id="ARBA00023288"/>
    </source>
</evidence>
<dbReference type="AlphaFoldDB" id="A0A383WDY4"/>
<sequence length="705" mass="76381">MGAGQSSQAVLGSQEHEQLLQKLASNQDIEYGSAFWNQLFNLQLALASQNPSTVQDALLPHCRQLMVHNPITHNFQKLVLHTLDLVGLAQNGKPSLAGANSLHMVSVVIQFIVETCSPSALSMVFEVAPNLPAAVQGQPSLLPMFINRLVLLICNLQPSDEVSYLVLLEAVLLLLVCCSTQLNTQQTAAPLGSQPLLEALMQQQQSASALVGALLQLVVARQPLPPKLQLYVPAADGSGTTVMRLVRTAAATVLWIPLRTYQYIVRHGSHADGPPSPLGDLALTLLLVLAHYPAHHAQLVNGVKAGLQALQDDAAGADAEQGGRLSSVAGARGQPSISFARLYDYFATGPQSEGSTLLLYTLLHGSKSFQEYVLVRSDPETLLLPLLQQLYKANKRRANHLYMLQIIVLILSQDTSFSHNIHKVMLPGVVPWYRERVLSKISLGSLVAVVLLRTAHQNVGQLQDLYLPTNTLAALANLAPQVSGLHSHAAQRLVGLTSLLAKRWLKLSQALGSSGPNQDIQVLHDFLRILLEVVNTVLSLNLGRNPELVYALLHRQELVAQLRGREGLAELAENLQAVIDFFNSRLDSVNGGQAAAPEGQADWSVGRVLELVQTFAQSWRGERLKQLPELRFVYEEEAAPEEFFVPYCWSLAVAATGGRLLSWNLGAVALLQVAGGEGDDALLEGQTSNASSSWSEEAMMADSQV</sequence>